<evidence type="ECO:0000256" key="7">
    <source>
        <dbReference type="ARBA" id="ARBA00023015"/>
    </source>
</evidence>
<dbReference type="AlphaFoldDB" id="S9UA34"/>
<dbReference type="Proteomes" id="UP000015354">
    <property type="component" value="Unassembled WGS sequence"/>
</dbReference>
<evidence type="ECO:0000256" key="8">
    <source>
        <dbReference type="ARBA" id="ARBA00023163"/>
    </source>
</evidence>
<keyword evidence="4" id="KW-0678">Repressor</keyword>
<accession>S9UA34</accession>
<dbReference type="InterPro" id="IPR037138">
    <property type="entry name" value="His_deacetylse_dom_sf"/>
</dbReference>
<keyword evidence="6" id="KW-0156">Chromatin regulator</keyword>
<dbReference type="SUPFAM" id="SSF52768">
    <property type="entry name" value="Arginase/deacetylase"/>
    <property type="match status" value="1"/>
</dbReference>
<evidence type="ECO:0000259" key="10">
    <source>
        <dbReference type="Pfam" id="PF00850"/>
    </source>
</evidence>
<comment type="similarity">
    <text evidence="2">Belongs to the histone deacetylase family. HD type 2 subfamily.</text>
</comment>
<evidence type="ECO:0000256" key="2">
    <source>
        <dbReference type="ARBA" id="ARBA00007738"/>
    </source>
</evidence>
<evidence type="ECO:0000256" key="3">
    <source>
        <dbReference type="ARBA" id="ARBA00012111"/>
    </source>
</evidence>
<dbReference type="OrthoDB" id="424012at2759"/>
<proteinExistence type="inferred from homology"/>
<comment type="caution">
    <text evidence="11">The sequence shown here is derived from an EMBL/GenBank/DDBJ whole genome shotgun (WGS) entry which is preliminary data.</text>
</comment>
<dbReference type="GO" id="GO:0000118">
    <property type="term" value="C:histone deacetylase complex"/>
    <property type="evidence" value="ECO:0007669"/>
    <property type="project" value="TreeGrafter"/>
</dbReference>
<evidence type="ECO:0000256" key="9">
    <source>
        <dbReference type="ARBA" id="ARBA00023242"/>
    </source>
</evidence>
<evidence type="ECO:0000313" key="12">
    <source>
        <dbReference type="Proteomes" id="UP000015354"/>
    </source>
</evidence>
<dbReference type="InterPro" id="IPR023696">
    <property type="entry name" value="Ureohydrolase_dom_sf"/>
</dbReference>
<reference evidence="11 12" key="1">
    <citation type="journal article" date="2013" name="PLoS ONE">
        <title>Predicting the Proteins of Angomonas deanei, Strigomonas culicis and Their Respective Endosymbionts Reveals New Aspects of the Trypanosomatidae Family.</title>
        <authorList>
            <person name="Motta M.C."/>
            <person name="Martins A.C."/>
            <person name="de Souza S.S."/>
            <person name="Catta-Preta C.M."/>
            <person name="Silva R."/>
            <person name="Klein C.C."/>
            <person name="de Almeida L.G."/>
            <person name="de Lima Cunha O."/>
            <person name="Ciapina L.P."/>
            <person name="Brocchi M."/>
            <person name="Colabardini A.C."/>
            <person name="de Araujo Lima B."/>
            <person name="Machado C.R."/>
            <person name="de Almeida Soares C.M."/>
            <person name="Probst C.M."/>
            <person name="de Menezes C.B."/>
            <person name="Thompson C.E."/>
            <person name="Bartholomeu D.C."/>
            <person name="Gradia D.F."/>
            <person name="Pavoni D.P."/>
            <person name="Grisard E.C."/>
            <person name="Fantinatti-Garboggini F."/>
            <person name="Marchini F.K."/>
            <person name="Rodrigues-Luiz G.F."/>
            <person name="Wagner G."/>
            <person name="Goldman G.H."/>
            <person name="Fietto J.L."/>
            <person name="Elias M.C."/>
            <person name="Goldman M.H."/>
            <person name="Sagot M.F."/>
            <person name="Pereira M."/>
            <person name="Stoco P.H."/>
            <person name="de Mendonca-Neto R.P."/>
            <person name="Teixeira S.M."/>
            <person name="Maciel T.E."/>
            <person name="de Oliveira Mendes T.A."/>
            <person name="Urmenyi T.P."/>
            <person name="de Souza W."/>
            <person name="Schenkman S."/>
            <person name="de Vasconcelos A.T."/>
        </authorList>
    </citation>
    <scope>NUCLEOTIDE SEQUENCE [LARGE SCALE GENOMIC DNA]</scope>
</reference>
<keyword evidence="12" id="KW-1185">Reference proteome</keyword>
<evidence type="ECO:0000256" key="4">
    <source>
        <dbReference type="ARBA" id="ARBA00022491"/>
    </source>
</evidence>
<dbReference type="InterPro" id="IPR023801">
    <property type="entry name" value="His_deacetylse_dom"/>
</dbReference>
<sequence>MDEVILPRLARFAPDMVLVSLGFDAAYMDPLGKMAVESGFYHAIAKLKAFCGSAAARPAAGLVVVLEGGYHPEALAQGVVSVAHALTFPTPYTAGPAPAAAPAYPLVPPRTWADLRQKQQRHHDQWQRLAAEGGGGEAPALVEADDAVLMQRHEAWCRQAMEELKHIHLGPSAA</sequence>
<organism evidence="11 12">
    <name type="scientific">Strigomonas culicis</name>
    <dbReference type="NCBI Taxonomy" id="28005"/>
    <lineage>
        <taxon>Eukaryota</taxon>
        <taxon>Discoba</taxon>
        <taxon>Euglenozoa</taxon>
        <taxon>Kinetoplastea</taxon>
        <taxon>Metakinetoplastina</taxon>
        <taxon>Trypanosomatida</taxon>
        <taxon>Trypanosomatidae</taxon>
        <taxon>Strigomonadinae</taxon>
        <taxon>Strigomonas</taxon>
    </lineage>
</organism>
<keyword evidence="8" id="KW-0804">Transcription</keyword>
<evidence type="ECO:0000256" key="5">
    <source>
        <dbReference type="ARBA" id="ARBA00022801"/>
    </source>
</evidence>
<evidence type="ECO:0000313" key="11">
    <source>
        <dbReference type="EMBL" id="EPY27587.1"/>
    </source>
</evidence>
<protein>
    <recommendedName>
        <fullName evidence="3">histone deacetylase</fullName>
        <ecNumber evidence="3">3.5.1.98</ecNumber>
    </recommendedName>
</protein>
<dbReference type="EC" id="3.5.1.98" evidence="3"/>
<dbReference type="EMBL" id="ATMH01005676">
    <property type="protein sequence ID" value="EPY27587.1"/>
    <property type="molecule type" value="Genomic_DNA"/>
</dbReference>
<keyword evidence="9" id="KW-0539">Nucleus</keyword>
<dbReference type="Gene3D" id="3.40.800.20">
    <property type="entry name" value="Histone deacetylase domain"/>
    <property type="match status" value="1"/>
</dbReference>
<feature type="domain" description="Histone deacetylase" evidence="10">
    <location>
        <begin position="2"/>
        <end position="85"/>
    </location>
</feature>
<gene>
    <name evidence="11" type="ORF">STCU_05676</name>
</gene>
<dbReference type="PANTHER" id="PTHR10625:SF5">
    <property type="entry name" value="HISTONE DEACETYLASE"/>
    <property type="match status" value="1"/>
</dbReference>
<dbReference type="PANTHER" id="PTHR10625">
    <property type="entry name" value="HISTONE DEACETYLASE HDAC1-RELATED"/>
    <property type="match status" value="1"/>
</dbReference>
<keyword evidence="7" id="KW-0805">Transcription regulation</keyword>
<evidence type="ECO:0000256" key="1">
    <source>
        <dbReference type="ARBA" id="ARBA00004123"/>
    </source>
</evidence>
<dbReference type="GO" id="GO:0040029">
    <property type="term" value="P:epigenetic regulation of gene expression"/>
    <property type="evidence" value="ECO:0007669"/>
    <property type="project" value="TreeGrafter"/>
</dbReference>
<comment type="subcellular location">
    <subcellularLocation>
        <location evidence="1">Nucleus</location>
    </subcellularLocation>
</comment>
<dbReference type="GO" id="GO:0141221">
    <property type="term" value="F:histone deacetylase activity, hydrolytic mechanism"/>
    <property type="evidence" value="ECO:0007669"/>
    <property type="project" value="UniProtKB-EC"/>
</dbReference>
<dbReference type="Pfam" id="PF00850">
    <property type="entry name" value="Hist_deacetyl"/>
    <property type="match status" value="1"/>
</dbReference>
<name>S9UA34_9TRYP</name>
<evidence type="ECO:0000256" key="6">
    <source>
        <dbReference type="ARBA" id="ARBA00022853"/>
    </source>
</evidence>
<keyword evidence="5" id="KW-0378">Hydrolase</keyword>